<reference evidence="1 2" key="1">
    <citation type="submission" date="2016-02" db="EMBL/GenBank/DDBJ databases">
        <title>Genome analysis of coral dinoflagellate symbionts highlights evolutionary adaptations to a symbiotic lifestyle.</title>
        <authorList>
            <person name="Aranda M."/>
            <person name="Li Y."/>
            <person name="Liew Y.J."/>
            <person name="Baumgarten S."/>
            <person name="Simakov O."/>
            <person name="Wilson M."/>
            <person name="Piel J."/>
            <person name="Ashoor H."/>
            <person name="Bougouffa S."/>
            <person name="Bajic V.B."/>
            <person name="Ryu T."/>
            <person name="Ravasi T."/>
            <person name="Bayer T."/>
            <person name="Micklem G."/>
            <person name="Kim H."/>
            <person name="Bhak J."/>
            <person name="Lajeunesse T.C."/>
            <person name="Voolstra C.R."/>
        </authorList>
    </citation>
    <scope>NUCLEOTIDE SEQUENCE [LARGE SCALE GENOMIC DNA]</scope>
    <source>
        <strain evidence="1 2">CCMP2467</strain>
    </source>
</reference>
<dbReference type="OrthoDB" id="448317at2759"/>
<sequence length="972" mass="105763">MTPGPMTRPETSTMSMTGNPTQFTIAAFFLASTLIETLLEHFDACEGQHFGQVGGITSDIWHFGGELAGPVNVPVVFRCDNLAALSIAQGTAAGQEHPVVRACQGLHFGLRFWHTNAPTYQHVRGHDGDTANELADAIAAFGAGTNRHAAFGVSWREWFLFSGAPFAWLPHHCWCRRHPDALPPTQHGVIRWDLSEPPALLPPDLQLAPFMRAAPHSPLKSRKALPPRAFTIATFNALSLADPATTDLGKRTGLHDQPGRVSLLDQSLIAHEVFVAGIQETRTPEGKFSSRNYCRYSSGCLEKRAFGIEIWVGSGPGFPAHKAVVLHGDYTRLVVRLAFDGLQICVFSGHAPHRGHPQPFRASWWRESTRICAQIGFDCPWVFCVDGNCGVGSILSSSIGDLHADPEEEIGELFHSLLAKCGSWLPATFSDSFSGPGATLVHKRSSTMSRSDYIALPLLWRDSGVWGRVVPEISAGHSVPDHFAVIVGAYLQPRTKIGAKAGRIDTQAILKPDNTDAVDRILQNLPMPNSSVNANDHAAIVVDSLYRALHDEFPLKDRNAYLIQLADQAEQSPANQIHAIHRTFRRQPAEVFERQAAPLQIGGVCPGPPIASARGTRPGSCLADVVFNLLFEKVLARRGEFDEALIPRIPWSGRKILEGFGSNSDHHAAAHVKLQDISYADDHASCVVSKSACDLAGSVRHVLGRSLDSIVGHGLTANFGPRKTAALLAHRGSGSRAARDAVFHKAKGKLRVLREFGSSVDVDVVPSYKHLGSIISFSGTMLPEVQGRVSRAKASFGEGRKKVFACPHISLAKRVTLFQQHVLSAMLAGAGAWPYLCKGAWKLLDSCLTSFCRQMLRIPHWADQKRTKASIFAECGVPDTSELLHAERLRFLGQLARTGPVLVDDFARGIWDPLPYEVDMQDVLLCFKVDLLCDTAATSKAECLVRCLRAAYEPSASTSLGLDLPCDGSAQF</sequence>
<name>A0A1Q9DZ91_SYMMI</name>
<comment type="caution">
    <text evidence="1">The sequence shown here is derived from an EMBL/GenBank/DDBJ whole genome shotgun (WGS) entry which is preliminary data.</text>
</comment>
<evidence type="ECO:0000313" key="2">
    <source>
        <dbReference type="Proteomes" id="UP000186817"/>
    </source>
</evidence>
<organism evidence="1 2">
    <name type="scientific">Symbiodinium microadriaticum</name>
    <name type="common">Dinoflagellate</name>
    <name type="synonym">Zooxanthella microadriatica</name>
    <dbReference type="NCBI Taxonomy" id="2951"/>
    <lineage>
        <taxon>Eukaryota</taxon>
        <taxon>Sar</taxon>
        <taxon>Alveolata</taxon>
        <taxon>Dinophyceae</taxon>
        <taxon>Suessiales</taxon>
        <taxon>Symbiodiniaceae</taxon>
        <taxon>Symbiodinium</taxon>
    </lineage>
</organism>
<accession>A0A1Q9DZ91</accession>
<dbReference type="EMBL" id="LSRX01000326">
    <property type="protein sequence ID" value="OLQ00491.1"/>
    <property type="molecule type" value="Genomic_DNA"/>
</dbReference>
<keyword evidence="2" id="KW-1185">Reference proteome</keyword>
<dbReference type="PANTHER" id="PTHR47027:SF20">
    <property type="entry name" value="REVERSE TRANSCRIPTASE-LIKE PROTEIN WITH RNA-DIRECTED DNA POLYMERASE DOMAIN"/>
    <property type="match status" value="1"/>
</dbReference>
<evidence type="ECO:0008006" key="3">
    <source>
        <dbReference type="Google" id="ProtNLM"/>
    </source>
</evidence>
<dbReference type="PANTHER" id="PTHR47027">
    <property type="entry name" value="REVERSE TRANSCRIPTASE DOMAIN-CONTAINING PROTEIN"/>
    <property type="match status" value="1"/>
</dbReference>
<evidence type="ECO:0000313" key="1">
    <source>
        <dbReference type="EMBL" id="OLQ00491.1"/>
    </source>
</evidence>
<gene>
    <name evidence="1" type="ORF">AK812_SmicGene16849</name>
</gene>
<dbReference type="Gene3D" id="3.60.10.10">
    <property type="entry name" value="Endonuclease/exonuclease/phosphatase"/>
    <property type="match status" value="1"/>
</dbReference>
<protein>
    <recommendedName>
        <fullName evidence="3">RNase H type-1 domain-containing protein</fullName>
    </recommendedName>
</protein>
<dbReference type="Proteomes" id="UP000186817">
    <property type="component" value="Unassembled WGS sequence"/>
</dbReference>
<dbReference type="InterPro" id="IPR036691">
    <property type="entry name" value="Endo/exonu/phosph_ase_sf"/>
</dbReference>
<dbReference type="AlphaFoldDB" id="A0A1Q9DZ91"/>
<dbReference type="SUPFAM" id="SSF56219">
    <property type="entry name" value="DNase I-like"/>
    <property type="match status" value="1"/>
</dbReference>
<proteinExistence type="predicted"/>